<dbReference type="InterPro" id="IPR033985">
    <property type="entry name" value="SusD-like_N"/>
</dbReference>
<evidence type="ECO:0000259" key="7">
    <source>
        <dbReference type="Pfam" id="PF14322"/>
    </source>
</evidence>
<reference evidence="8 9" key="2">
    <citation type="submission" date="2019-09" db="EMBL/GenBank/DDBJ databases">
        <authorList>
            <person name="Jin C."/>
        </authorList>
    </citation>
    <scope>NUCLEOTIDE SEQUENCE [LARGE SCALE GENOMIC DNA]</scope>
    <source>
        <strain evidence="8 9">BN140078</strain>
    </source>
</reference>
<accession>A0A5B2VJ88</accession>
<keyword evidence="4" id="KW-0472">Membrane</keyword>
<evidence type="ECO:0000259" key="6">
    <source>
        <dbReference type="Pfam" id="PF07980"/>
    </source>
</evidence>
<protein>
    <submittedName>
        <fullName evidence="8">RagB/SusD family nutrient uptake outer membrane protein</fullName>
    </submittedName>
</protein>
<organism evidence="8 9">
    <name type="scientific">Chitinophaga agrisoli</name>
    <dbReference type="NCBI Taxonomy" id="2607653"/>
    <lineage>
        <taxon>Bacteria</taxon>
        <taxon>Pseudomonadati</taxon>
        <taxon>Bacteroidota</taxon>
        <taxon>Chitinophagia</taxon>
        <taxon>Chitinophagales</taxon>
        <taxon>Chitinophagaceae</taxon>
        <taxon>Chitinophaga</taxon>
    </lineage>
</organism>
<keyword evidence="5" id="KW-0998">Cell outer membrane</keyword>
<dbReference type="InterPro" id="IPR012944">
    <property type="entry name" value="SusD_RagB_dom"/>
</dbReference>
<dbReference type="Proteomes" id="UP000324611">
    <property type="component" value="Unassembled WGS sequence"/>
</dbReference>
<evidence type="ECO:0000256" key="2">
    <source>
        <dbReference type="ARBA" id="ARBA00006275"/>
    </source>
</evidence>
<comment type="similarity">
    <text evidence="2">Belongs to the SusD family.</text>
</comment>
<sequence>MPISNIINRTIMKKASILYIAASALLFTACESKLDVEPTDQLTDATVWKTPSNANLFLNDIYNALNPGPQSTVFTNVPSEISNDPLDNFSDNSISGPLAGIPSYEAFAQGSYGPSAPIFTPHWKNMYANIRKCNVFIENVTAADFDDATKKPMLAQARFLRAYYYKSLMDLYGGVPIITVPLNREEQGDAIFNPRNTFEECTAFIQKECEEAAADLPLKVAAKDAGRATKGAAWALEGEQLLYAGKWTEAAAVNLKIMNAGAGYDLYPDYGQLFLPANEDNQEVIFDVQYAANVKGEIKEKYWNPVKVSDGGGWGAVNPTQDLVDDYEFLDGKTEGEGSAMFDPAHPYDNRDKRFEATIIHDNSAWKSGIIYTRLGVPNNSNELDAAGAGGKGRTGYFLKKMVDPAIVPGVSSGANSIIWRYAEVLLNYAEAQNEASGADATVYDAMNKVRARAGLPALPAGLTQAQMRARIRRERRIEMAFEGKRLFDLWRWKIAEQVFSKPLRAMKITGTGTNLTYEKVNAGGGKITFVATKNYRMPIPQTVIAQNPKIEQNPNY</sequence>
<evidence type="ECO:0000256" key="4">
    <source>
        <dbReference type="ARBA" id="ARBA00023136"/>
    </source>
</evidence>
<keyword evidence="3" id="KW-0732">Signal</keyword>
<dbReference type="InterPro" id="IPR011990">
    <property type="entry name" value="TPR-like_helical_dom_sf"/>
</dbReference>
<dbReference type="EMBL" id="VUOC01000004">
    <property type="protein sequence ID" value="KAA2239005.1"/>
    <property type="molecule type" value="Genomic_DNA"/>
</dbReference>
<dbReference type="Pfam" id="PF14322">
    <property type="entry name" value="SusD-like_3"/>
    <property type="match status" value="1"/>
</dbReference>
<dbReference type="Pfam" id="PF07980">
    <property type="entry name" value="SusD_RagB"/>
    <property type="match status" value="1"/>
</dbReference>
<dbReference type="SUPFAM" id="SSF48452">
    <property type="entry name" value="TPR-like"/>
    <property type="match status" value="1"/>
</dbReference>
<gene>
    <name evidence="8" type="ORF">F0L74_22590</name>
</gene>
<proteinExistence type="inferred from homology"/>
<feature type="domain" description="RagB/SusD" evidence="6">
    <location>
        <begin position="282"/>
        <end position="557"/>
    </location>
</feature>
<keyword evidence="9" id="KW-1185">Reference proteome</keyword>
<name>A0A5B2VJ88_9BACT</name>
<evidence type="ECO:0000256" key="5">
    <source>
        <dbReference type="ARBA" id="ARBA00023237"/>
    </source>
</evidence>
<evidence type="ECO:0000313" key="9">
    <source>
        <dbReference type="Proteomes" id="UP000324611"/>
    </source>
</evidence>
<evidence type="ECO:0000256" key="3">
    <source>
        <dbReference type="ARBA" id="ARBA00022729"/>
    </source>
</evidence>
<comment type="caution">
    <text evidence="8">The sequence shown here is derived from an EMBL/GenBank/DDBJ whole genome shotgun (WGS) entry which is preliminary data.</text>
</comment>
<dbReference type="Gene3D" id="1.25.40.390">
    <property type="match status" value="1"/>
</dbReference>
<feature type="domain" description="SusD-like N-terminal" evidence="7">
    <location>
        <begin position="110"/>
        <end position="236"/>
    </location>
</feature>
<evidence type="ECO:0000256" key="1">
    <source>
        <dbReference type="ARBA" id="ARBA00004442"/>
    </source>
</evidence>
<dbReference type="AlphaFoldDB" id="A0A5B2VJ88"/>
<comment type="subcellular location">
    <subcellularLocation>
        <location evidence="1">Cell outer membrane</location>
    </subcellularLocation>
</comment>
<dbReference type="GO" id="GO:0009279">
    <property type="term" value="C:cell outer membrane"/>
    <property type="evidence" value="ECO:0007669"/>
    <property type="project" value="UniProtKB-SubCell"/>
</dbReference>
<reference evidence="8 9" key="1">
    <citation type="submission" date="2019-09" db="EMBL/GenBank/DDBJ databases">
        <title>Chitinophaga ginsengihumi sp. nov., isolated from soil of ginseng rhizosphere.</title>
        <authorList>
            <person name="Lee J."/>
        </authorList>
    </citation>
    <scope>NUCLEOTIDE SEQUENCE [LARGE SCALE GENOMIC DNA]</scope>
    <source>
        <strain evidence="8 9">BN140078</strain>
    </source>
</reference>
<evidence type="ECO:0000313" key="8">
    <source>
        <dbReference type="EMBL" id="KAA2239005.1"/>
    </source>
</evidence>